<protein>
    <submittedName>
        <fullName evidence="2">Putative neutral zinc metallopeptidase</fullName>
    </submittedName>
</protein>
<dbReference type="EMBL" id="FLOC01000007">
    <property type="protein sequence ID" value="SBS29847.1"/>
    <property type="molecule type" value="Genomic_DNA"/>
</dbReference>
<keyword evidence="1" id="KW-1133">Transmembrane helix</keyword>
<organism evidence="2 3">
    <name type="scientific">Marinomonas aquimarina</name>
    <dbReference type="NCBI Taxonomy" id="295068"/>
    <lineage>
        <taxon>Bacteria</taxon>
        <taxon>Pseudomonadati</taxon>
        <taxon>Pseudomonadota</taxon>
        <taxon>Gammaproteobacteria</taxon>
        <taxon>Oceanospirillales</taxon>
        <taxon>Oceanospirillaceae</taxon>
        <taxon>Marinomonas</taxon>
    </lineage>
</organism>
<sequence>MIVYILLLLALIAIFFGPQIWVKKVLKQYRSPRPDLPGSGGELAEHLLKRYELHDVRVEAADEGRDHYDIQAKVVRLSPYVLNERSLTSVAVAAHEVGHAIAHHRQETVARLRTRYLPVAMMVQRLAVIMLFAWPLLSAALRLPYTPLLHGLVIVTLGLVTVFVQLAILPEEWDASFNKALPMLKKGRYLPSQDIPKVRRILTACAMTYVASALMNILLFWRVPRR</sequence>
<keyword evidence="3" id="KW-1185">Reference proteome</keyword>
<feature type="transmembrane region" description="Helical" evidence="1">
    <location>
        <begin position="149"/>
        <end position="169"/>
    </location>
</feature>
<keyword evidence="1" id="KW-0812">Transmembrane</keyword>
<evidence type="ECO:0000313" key="3">
    <source>
        <dbReference type="Proteomes" id="UP000092627"/>
    </source>
</evidence>
<gene>
    <name evidence="2" type="ORF">MAQ5080_01520</name>
</gene>
<feature type="transmembrane region" description="Helical" evidence="1">
    <location>
        <begin position="116"/>
        <end position="137"/>
    </location>
</feature>
<dbReference type="Pfam" id="PF04298">
    <property type="entry name" value="Zn_peptidase_2"/>
    <property type="match status" value="1"/>
</dbReference>
<feature type="transmembrane region" description="Helical" evidence="1">
    <location>
        <begin position="201"/>
        <end position="221"/>
    </location>
</feature>
<dbReference type="InterPro" id="IPR007395">
    <property type="entry name" value="Zn_peptidase_2"/>
</dbReference>
<dbReference type="PANTHER" id="PTHR36434:SF1">
    <property type="entry name" value="MEMBRANE PROTEASE YUGP-RELATED"/>
    <property type="match status" value="1"/>
</dbReference>
<dbReference type="Proteomes" id="UP000092627">
    <property type="component" value="Unassembled WGS sequence"/>
</dbReference>
<dbReference type="RefSeq" id="WP_231870808.1">
    <property type="nucleotide sequence ID" value="NZ_FLOC01000007.1"/>
</dbReference>
<keyword evidence="1" id="KW-0472">Membrane</keyword>
<dbReference type="AlphaFoldDB" id="A0A1A8TD22"/>
<evidence type="ECO:0000313" key="2">
    <source>
        <dbReference type="EMBL" id="SBS29847.1"/>
    </source>
</evidence>
<dbReference type="STRING" id="295068.MAQ5080_01520"/>
<evidence type="ECO:0000256" key="1">
    <source>
        <dbReference type="SAM" id="Phobius"/>
    </source>
</evidence>
<dbReference type="PANTHER" id="PTHR36434">
    <property type="entry name" value="MEMBRANE PROTEASE YUGP-RELATED"/>
    <property type="match status" value="1"/>
</dbReference>
<reference evidence="2 3" key="1">
    <citation type="submission" date="2016-06" db="EMBL/GenBank/DDBJ databases">
        <authorList>
            <person name="Kjaerup R.B."/>
            <person name="Dalgaard T.S."/>
            <person name="Juul-Madsen H.R."/>
        </authorList>
    </citation>
    <scope>NUCLEOTIDE SEQUENCE [LARGE SCALE GENOMIC DNA]</scope>
    <source>
        <strain evidence="2 3">CECT 5080</strain>
    </source>
</reference>
<name>A0A1A8TD22_9GAMM</name>
<proteinExistence type="predicted"/>
<accession>A0A1A8TD22</accession>